<accession>A0A135SEY7</accession>
<gene>
    <name evidence="1" type="ORF">CSIM01_00268</name>
</gene>
<organism evidence="1 2">
    <name type="scientific">Colletotrichum simmondsii</name>
    <dbReference type="NCBI Taxonomy" id="703756"/>
    <lineage>
        <taxon>Eukaryota</taxon>
        <taxon>Fungi</taxon>
        <taxon>Dikarya</taxon>
        <taxon>Ascomycota</taxon>
        <taxon>Pezizomycotina</taxon>
        <taxon>Sordariomycetes</taxon>
        <taxon>Hypocreomycetidae</taxon>
        <taxon>Glomerellales</taxon>
        <taxon>Glomerellaceae</taxon>
        <taxon>Colletotrichum</taxon>
        <taxon>Colletotrichum acutatum species complex</taxon>
    </lineage>
</organism>
<reference evidence="1 2" key="1">
    <citation type="submission" date="2014-02" db="EMBL/GenBank/DDBJ databases">
        <title>The genome sequence of Colletotrichum simmondsii CBS122122.</title>
        <authorList>
            <person name="Baroncelli R."/>
            <person name="Thon M.R."/>
        </authorList>
    </citation>
    <scope>NUCLEOTIDE SEQUENCE [LARGE SCALE GENOMIC DNA]</scope>
    <source>
        <strain evidence="1 2">CBS122122</strain>
    </source>
</reference>
<keyword evidence="2" id="KW-1185">Reference proteome</keyword>
<sequence length="495" mass="55479">MSTNTQSPTEQPHVCSDKPSIEPADAELWHAYLRAISDYFPFSEKPDAYRIYTAPLTSFGVTIGRGVDPAIVNNDLFRLGDLLLPPDSPVFLPRLSYSQRLRRYLKCVVVPSGRQDQYSRDRLQEAKEHLKQATEEFIKCRAQACEAYVSDPLYTFAKELNQTAFEDWIKVFYPSYHIASLCKDAASQAAYEAQLYHYGPQTASLWNDKVMLDQAFQGNSPNKPYNMPTSTAQVTHEAVVDSRAQPLLPLEISYQPRYNIDPRFMETAMGWVKNAQNSHNKGVKIKFRSNYSHKPTKPPNWNDLGFSKVKLENHSDVVPLMPLFTAETQEKPTSTNTPTYQVGLDAKKASVKVTIKASDAAVFPIDPDSSWDIPDITTRYPKLRADAPKDLFDPLVLVTHVFLGYQVSIEMELDESSFQEINKGLSKCEHYGGTASLLGLSLGPQSTDSVVGFDQITRDFDTKTIKVPPRDNSQLTLIGLMGMQIGAPKSESSAK</sequence>
<dbReference type="AlphaFoldDB" id="A0A135SEY7"/>
<proteinExistence type="predicted"/>
<dbReference type="EMBL" id="JFBX01000586">
    <property type="protein sequence ID" value="KXH34357.1"/>
    <property type="molecule type" value="Genomic_DNA"/>
</dbReference>
<name>A0A135SEY7_9PEZI</name>
<dbReference type="Proteomes" id="UP000070328">
    <property type="component" value="Unassembled WGS sequence"/>
</dbReference>
<comment type="caution">
    <text evidence="1">The sequence shown here is derived from an EMBL/GenBank/DDBJ whole genome shotgun (WGS) entry which is preliminary data.</text>
</comment>
<evidence type="ECO:0000313" key="2">
    <source>
        <dbReference type="Proteomes" id="UP000070328"/>
    </source>
</evidence>
<protein>
    <submittedName>
        <fullName evidence="1">Uncharacterized protein</fullName>
    </submittedName>
</protein>
<evidence type="ECO:0000313" key="1">
    <source>
        <dbReference type="EMBL" id="KXH34357.1"/>
    </source>
</evidence>